<keyword evidence="6" id="KW-1185">Reference proteome</keyword>
<dbReference type="Pfam" id="PF04636">
    <property type="entry name" value="PA26"/>
    <property type="match status" value="1"/>
</dbReference>
<dbReference type="GO" id="GO:0005634">
    <property type="term" value="C:nucleus"/>
    <property type="evidence" value="ECO:0007669"/>
    <property type="project" value="InterPro"/>
</dbReference>
<reference evidence="5" key="1">
    <citation type="submission" date="2022-12" db="EMBL/GenBank/DDBJ databases">
        <title>Genome assemblies of Blomia tropicalis.</title>
        <authorList>
            <person name="Cui Y."/>
        </authorList>
    </citation>
    <scope>NUCLEOTIDE SEQUENCE</scope>
    <source>
        <tissue evidence="5">Adult mites</tissue>
    </source>
</reference>
<dbReference type="EMBL" id="JAPWDV010000004">
    <property type="protein sequence ID" value="KAJ6215777.1"/>
    <property type="molecule type" value="Genomic_DNA"/>
</dbReference>
<evidence type="ECO:0000256" key="3">
    <source>
        <dbReference type="ARBA" id="ARBA00022490"/>
    </source>
</evidence>
<organism evidence="5 6">
    <name type="scientific">Blomia tropicalis</name>
    <name type="common">Mite</name>
    <dbReference type="NCBI Taxonomy" id="40697"/>
    <lineage>
        <taxon>Eukaryota</taxon>
        <taxon>Metazoa</taxon>
        <taxon>Ecdysozoa</taxon>
        <taxon>Arthropoda</taxon>
        <taxon>Chelicerata</taxon>
        <taxon>Arachnida</taxon>
        <taxon>Acari</taxon>
        <taxon>Acariformes</taxon>
        <taxon>Sarcoptiformes</taxon>
        <taxon>Astigmata</taxon>
        <taxon>Glycyphagoidea</taxon>
        <taxon>Echimyopodidae</taxon>
        <taxon>Blomia</taxon>
    </lineage>
</organism>
<dbReference type="GO" id="GO:0005737">
    <property type="term" value="C:cytoplasm"/>
    <property type="evidence" value="ECO:0007669"/>
    <property type="project" value="UniProtKB-SubCell"/>
</dbReference>
<dbReference type="GO" id="GO:1901031">
    <property type="term" value="P:regulation of response to reactive oxygen species"/>
    <property type="evidence" value="ECO:0007669"/>
    <property type="project" value="InterPro"/>
</dbReference>
<dbReference type="Proteomes" id="UP001142055">
    <property type="component" value="Chromosome 4"/>
</dbReference>
<dbReference type="GO" id="GO:0070728">
    <property type="term" value="F:L-leucine binding"/>
    <property type="evidence" value="ECO:0007669"/>
    <property type="project" value="TreeGrafter"/>
</dbReference>
<evidence type="ECO:0000256" key="1">
    <source>
        <dbReference type="ARBA" id="ARBA00004496"/>
    </source>
</evidence>
<dbReference type="GO" id="GO:0016684">
    <property type="term" value="F:oxidoreductase activity, acting on peroxide as acceptor"/>
    <property type="evidence" value="ECO:0007669"/>
    <property type="project" value="TreeGrafter"/>
</dbReference>
<evidence type="ECO:0000313" key="5">
    <source>
        <dbReference type="EMBL" id="KAJ6215777.1"/>
    </source>
</evidence>
<sequence>MIRQQQQQNQKINQSMILMHNQNVNHQHHHNHQHHQTRHQQKMQQDDFLERTLSEYLKSHPTYMIPLLRAHNFILRDLGPLNFATRHYIAIMAAARHRCSYLIDFSRKEFLMNGGDPEWLKGLTFAPEKLRNLDEVNKILAHQPWLFKKAHIESLTKGPSPWTLSELTQAIVLMGHFHMLCSLAFGCKFGFAEPENCEEDENDYEEVEIEELRMDANGSQRIKKIVKRSPASRLIVERCRQLELENANLAEFVNFKIGGNGGGGNNGNSGSMMKNTKTKGKRNKSTNDIIDTKSSSSSSSTTTTTTNRSRSIEPSQRTMVVVAPNLSVSSTSSTSNHSLSSTESADENNQNIKQPTPPPQQQQQQSQPQSTTNNNEATFMENTWPEDEWKRQQYDRFVNGATFGYIDFANRNRSSEVSTFRVQDYQWEDQGFSLSNLLYPDIGKFLDEKFKVGYNLTYYTLGPKTNIDTSPFRRAIWNYIQCIYGARHDDYNYREVNILLERNLKTYIKCLACFPQNSVKFDFSTVMKGFRPSEKIHVIIMVAEARMQTELLYALRTVTEYMKDR</sequence>
<dbReference type="PANTHER" id="PTHR12474:SF0">
    <property type="entry name" value="SESTRIN HOMOLOG"/>
    <property type="match status" value="1"/>
</dbReference>
<protein>
    <recommendedName>
        <fullName evidence="7">Sestrin</fullName>
    </recommendedName>
</protein>
<evidence type="ECO:0000256" key="4">
    <source>
        <dbReference type="SAM" id="MobiDB-lite"/>
    </source>
</evidence>
<gene>
    <name evidence="5" type="ORF">RDWZM_010277</name>
</gene>
<feature type="compositionally biased region" description="Gly residues" evidence="4">
    <location>
        <begin position="258"/>
        <end position="267"/>
    </location>
</feature>
<comment type="caution">
    <text evidence="5">The sequence shown here is derived from an EMBL/GenBank/DDBJ whole genome shotgun (WGS) entry which is preliminary data.</text>
</comment>
<feature type="compositionally biased region" description="Low complexity" evidence="4">
    <location>
        <begin position="286"/>
        <end position="309"/>
    </location>
</feature>
<dbReference type="GO" id="GO:0071233">
    <property type="term" value="P:cellular response to L-leucine"/>
    <property type="evidence" value="ECO:0007669"/>
    <property type="project" value="TreeGrafter"/>
</dbReference>
<dbReference type="GO" id="GO:1990253">
    <property type="term" value="P:cellular response to leucine starvation"/>
    <property type="evidence" value="ECO:0007669"/>
    <property type="project" value="TreeGrafter"/>
</dbReference>
<comment type="subcellular location">
    <subcellularLocation>
        <location evidence="1">Cytoplasm</location>
    </subcellularLocation>
</comment>
<name>A0A9Q0M1P8_BLOTA</name>
<dbReference type="GO" id="GO:0016239">
    <property type="term" value="P:positive regulation of macroautophagy"/>
    <property type="evidence" value="ECO:0007669"/>
    <property type="project" value="TreeGrafter"/>
</dbReference>
<dbReference type="InterPro" id="IPR006730">
    <property type="entry name" value="Sestrin"/>
</dbReference>
<accession>A0A9Q0M1P8</accession>
<dbReference type="SUPFAM" id="SSF69118">
    <property type="entry name" value="AhpD-like"/>
    <property type="match status" value="1"/>
</dbReference>
<comment type="similarity">
    <text evidence="2">Belongs to the sestrin family.</text>
</comment>
<dbReference type="AlphaFoldDB" id="A0A9Q0M1P8"/>
<dbReference type="PANTHER" id="PTHR12474">
    <property type="entry name" value="P53 REGULATED PA26 NUCLEAR PROTEIN SESTRIN"/>
    <property type="match status" value="1"/>
</dbReference>
<evidence type="ECO:0000256" key="2">
    <source>
        <dbReference type="ARBA" id="ARBA00008350"/>
    </source>
</evidence>
<dbReference type="GO" id="GO:1904262">
    <property type="term" value="P:negative regulation of TORC1 signaling"/>
    <property type="evidence" value="ECO:0007669"/>
    <property type="project" value="TreeGrafter"/>
</dbReference>
<proteinExistence type="inferred from homology"/>
<dbReference type="OMA" id="ILAHCHA"/>
<dbReference type="InterPro" id="IPR029032">
    <property type="entry name" value="AhpD-like"/>
</dbReference>
<feature type="region of interest" description="Disordered" evidence="4">
    <location>
        <begin position="255"/>
        <end position="375"/>
    </location>
</feature>
<keyword evidence="3" id="KW-0963">Cytoplasm</keyword>
<evidence type="ECO:0000313" key="6">
    <source>
        <dbReference type="Proteomes" id="UP001142055"/>
    </source>
</evidence>
<feature type="compositionally biased region" description="Low complexity" evidence="4">
    <location>
        <begin position="327"/>
        <end position="343"/>
    </location>
</feature>
<evidence type="ECO:0008006" key="7">
    <source>
        <dbReference type="Google" id="ProtNLM"/>
    </source>
</evidence>
<feature type="compositionally biased region" description="Low complexity" evidence="4">
    <location>
        <begin position="361"/>
        <end position="372"/>
    </location>
</feature>